<protein>
    <submittedName>
        <fullName evidence="5">Acetyltransferase</fullName>
    </submittedName>
</protein>
<keyword evidence="3" id="KW-0012">Acyltransferase</keyword>
<reference evidence="5" key="1">
    <citation type="journal article" date="2014" name="Int. J. Syst. Evol. Microbiol.">
        <title>Complete genome sequence of Corynebacterium casei LMG S-19264T (=DSM 44701T), isolated from a smear-ripened cheese.</title>
        <authorList>
            <consortium name="US DOE Joint Genome Institute (JGI-PGF)"/>
            <person name="Walter F."/>
            <person name="Albersmeier A."/>
            <person name="Kalinowski J."/>
            <person name="Ruckert C."/>
        </authorList>
    </citation>
    <scope>NUCLEOTIDE SEQUENCE</scope>
    <source>
        <strain evidence="5">JCM 4790</strain>
    </source>
</reference>
<organism evidence="5 6">
    <name type="scientific">Streptomyces minutiscleroticus</name>
    <dbReference type="NCBI Taxonomy" id="68238"/>
    <lineage>
        <taxon>Bacteria</taxon>
        <taxon>Bacillati</taxon>
        <taxon>Actinomycetota</taxon>
        <taxon>Actinomycetes</taxon>
        <taxon>Kitasatosporales</taxon>
        <taxon>Streptomycetaceae</taxon>
        <taxon>Streptomyces</taxon>
    </lineage>
</organism>
<keyword evidence="2" id="KW-0808">Transferase</keyword>
<dbReference type="InterPro" id="IPR051016">
    <property type="entry name" value="Diverse_Substrate_AcTransf"/>
</dbReference>
<reference evidence="5" key="2">
    <citation type="submission" date="2020-09" db="EMBL/GenBank/DDBJ databases">
        <authorList>
            <person name="Sun Q."/>
            <person name="Ohkuma M."/>
        </authorList>
    </citation>
    <scope>NUCLEOTIDE SEQUENCE</scope>
    <source>
        <strain evidence="5">JCM 4790</strain>
    </source>
</reference>
<dbReference type="PROSITE" id="PS51186">
    <property type="entry name" value="GNAT"/>
    <property type="match status" value="1"/>
</dbReference>
<evidence type="ECO:0000313" key="5">
    <source>
        <dbReference type="EMBL" id="GGX63671.1"/>
    </source>
</evidence>
<dbReference type="PANTHER" id="PTHR10545:SF29">
    <property type="entry name" value="GH14572P-RELATED"/>
    <property type="match status" value="1"/>
</dbReference>
<feature type="domain" description="N-acetyltransferase" evidence="4">
    <location>
        <begin position="27"/>
        <end position="183"/>
    </location>
</feature>
<comment type="caution">
    <text evidence="5">The sequence shown here is derived from an EMBL/GenBank/DDBJ whole genome shotgun (WGS) entry which is preliminary data.</text>
</comment>
<dbReference type="SUPFAM" id="SSF55729">
    <property type="entry name" value="Acyl-CoA N-acyltransferases (Nat)"/>
    <property type="match status" value="1"/>
</dbReference>
<dbReference type="AlphaFoldDB" id="A0A918NFA7"/>
<name>A0A918NFA7_9ACTN</name>
<gene>
    <name evidence="5" type="ORF">GCM10010358_17610</name>
</gene>
<proteinExistence type="inferred from homology"/>
<dbReference type="CDD" id="cd04301">
    <property type="entry name" value="NAT_SF"/>
    <property type="match status" value="1"/>
</dbReference>
<dbReference type="FunFam" id="3.40.630.30:FF:000064">
    <property type="entry name" value="GNAT family acetyltransferase"/>
    <property type="match status" value="1"/>
</dbReference>
<dbReference type="PANTHER" id="PTHR10545">
    <property type="entry name" value="DIAMINE N-ACETYLTRANSFERASE"/>
    <property type="match status" value="1"/>
</dbReference>
<dbReference type="Gene3D" id="3.40.630.30">
    <property type="match status" value="1"/>
</dbReference>
<dbReference type="InterPro" id="IPR016181">
    <property type="entry name" value="Acyl_CoA_acyltransferase"/>
</dbReference>
<evidence type="ECO:0000259" key="4">
    <source>
        <dbReference type="PROSITE" id="PS51186"/>
    </source>
</evidence>
<evidence type="ECO:0000256" key="1">
    <source>
        <dbReference type="ARBA" id="ARBA00008694"/>
    </source>
</evidence>
<accession>A0A918NFA7</accession>
<sequence>MRGEGRPGLRGEGGRAGRRAALTYSARMIRTALPTDVPAIHAMVRELADYEKALHEVRTTEEQLREALFGERPAAFAHIAEDAAGEPVGFALWFLNFSTWRGVHGIYLEDLYVRPEARGGGHGRALLTELARICVERGYERLEWSVLNWNEPSIGFYESLGARPQDEWTVYRLTDEALARLGGSDD</sequence>
<dbReference type="InterPro" id="IPR000182">
    <property type="entry name" value="GNAT_dom"/>
</dbReference>
<evidence type="ECO:0000256" key="3">
    <source>
        <dbReference type="ARBA" id="ARBA00023315"/>
    </source>
</evidence>
<evidence type="ECO:0000313" key="6">
    <source>
        <dbReference type="Proteomes" id="UP000619244"/>
    </source>
</evidence>
<comment type="similarity">
    <text evidence="1">Belongs to the acetyltransferase family.</text>
</comment>
<dbReference type="Pfam" id="PF00583">
    <property type="entry name" value="Acetyltransf_1"/>
    <property type="match status" value="1"/>
</dbReference>
<evidence type="ECO:0000256" key="2">
    <source>
        <dbReference type="ARBA" id="ARBA00022679"/>
    </source>
</evidence>
<dbReference type="GO" id="GO:0008080">
    <property type="term" value="F:N-acetyltransferase activity"/>
    <property type="evidence" value="ECO:0007669"/>
    <property type="project" value="UniProtKB-ARBA"/>
</dbReference>
<keyword evidence="6" id="KW-1185">Reference proteome</keyword>
<dbReference type="Proteomes" id="UP000619244">
    <property type="component" value="Unassembled WGS sequence"/>
</dbReference>
<dbReference type="EMBL" id="BMVU01000004">
    <property type="protein sequence ID" value="GGX63671.1"/>
    <property type="molecule type" value="Genomic_DNA"/>
</dbReference>